<dbReference type="PANTHER" id="PTHR43643:SF3">
    <property type="entry name" value="HISTIDINOL-PHOSPHATE AMINOTRANSFERASE"/>
    <property type="match status" value="1"/>
</dbReference>
<dbReference type="InterPro" id="IPR015424">
    <property type="entry name" value="PyrdxlP-dep_Trfase"/>
</dbReference>
<evidence type="ECO:0000259" key="11">
    <source>
        <dbReference type="Pfam" id="PF00155"/>
    </source>
</evidence>
<dbReference type="InterPro" id="IPR004839">
    <property type="entry name" value="Aminotransferase_I/II_large"/>
</dbReference>
<evidence type="ECO:0000256" key="3">
    <source>
        <dbReference type="ARBA" id="ARBA00011738"/>
    </source>
</evidence>
<dbReference type="InterPro" id="IPR015421">
    <property type="entry name" value="PyrdxlP-dep_Trfase_major"/>
</dbReference>
<feature type="domain" description="Aminotransferase class I/classII large" evidence="11">
    <location>
        <begin position="32"/>
        <end position="347"/>
    </location>
</feature>
<evidence type="ECO:0000256" key="10">
    <source>
        <dbReference type="SAM" id="MobiDB-lite"/>
    </source>
</evidence>
<keyword evidence="6 9" id="KW-0663">Pyridoxal phosphate</keyword>
<protein>
    <recommendedName>
        <fullName evidence="9">Histidinol-phosphate aminotransferase</fullName>
        <ecNumber evidence="9">2.6.1.9</ecNumber>
    </recommendedName>
    <alternativeName>
        <fullName evidence="9">Imidazole acetol-phosphate transaminase</fullName>
    </alternativeName>
</protein>
<dbReference type="InterPro" id="IPR001917">
    <property type="entry name" value="Aminotrans_II_pyridoxalP_BS"/>
</dbReference>
<evidence type="ECO:0000256" key="7">
    <source>
        <dbReference type="ARBA" id="ARBA00023102"/>
    </source>
</evidence>
<dbReference type="EMBL" id="JOTN01000003">
    <property type="protein sequence ID" value="KEK20702.1"/>
    <property type="molecule type" value="Genomic_DNA"/>
</dbReference>
<reference evidence="12 13" key="1">
    <citation type="submission" date="2014-06" db="EMBL/GenBank/DDBJ databases">
        <title>Draft genome sequence of Bacillus manliponensis JCM 15802 (MCCC 1A00708).</title>
        <authorList>
            <person name="Lai Q."/>
            <person name="Liu Y."/>
            <person name="Shao Z."/>
        </authorList>
    </citation>
    <scope>NUCLEOTIDE SEQUENCE [LARGE SCALE GENOMIC DNA]</scope>
    <source>
        <strain evidence="12 13">JCM 15802</strain>
    </source>
</reference>
<name>A0A073K2L6_9BACI</name>
<dbReference type="Pfam" id="PF00155">
    <property type="entry name" value="Aminotran_1_2"/>
    <property type="match status" value="1"/>
</dbReference>
<comment type="similarity">
    <text evidence="9">Belongs to the class-II pyridoxal-phosphate-dependent aminotransferase family. Histidinol-phosphate aminotransferase subfamily.</text>
</comment>
<dbReference type="GO" id="GO:0000105">
    <property type="term" value="P:L-histidine biosynthetic process"/>
    <property type="evidence" value="ECO:0007669"/>
    <property type="project" value="UniProtKB-UniRule"/>
</dbReference>
<evidence type="ECO:0000256" key="9">
    <source>
        <dbReference type="HAMAP-Rule" id="MF_01023"/>
    </source>
</evidence>
<keyword evidence="9" id="KW-0028">Amino-acid biosynthesis</keyword>
<dbReference type="AlphaFoldDB" id="A0A073K2L6"/>
<comment type="pathway">
    <text evidence="2 9">Amino-acid biosynthesis; L-histidine biosynthesis; L-histidine from 5-phospho-alpha-D-ribose 1-diphosphate: step 7/9.</text>
</comment>
<dbReference type="Gene3D" id="3.40.640.10">
    <property type="entry name" value="Type I PLP-dependent aspartate aminotransferase-like (Major domain)"/>
    <property type="match status" value="1"/>
</dbReference>
<dbReference type="STRING" id="574376.BAMA_14940"/>
<dbReference type="UniPathway" id="UPA00031">
    <property type="reaction ID" value="UER00012"/>
</dbReference>
<comment type="subunit">
    <text evidence="3 9">Homodimer.</text>
</comment>
<keyword evidence="7 9" id="KW-0368">Histidine biosynthesis</keyword>
<comment type="caution">
    <text evidence="12">The sequence shown here is derived from an EMBL/GenBank/DDBJ whole genome shotgun (WGS) entry which is preliminary data.</text>
</comment>
<dbReference type="Proteomes" id="UP000027822">
    <property type="component" value="Unassembled WGS sequence"/>
</dbReference>
<dbReference type="SUPFAM" id="SSF53383">
    <property type="entry name" value="PLP-dependent transferases"/>
    <property type="match status" value="1"/>
</dbReference>
<dbReference type="NCBIfam" id="TIGR01141">
    <property type="entry name" value="hisC"/>
    <property type="match status" value="1"/>
</dbReference>
<organism evidence="12 13">
    <name type="scientific">Bacillus manliponensis</name>
    <dbReference type="NCBI Taxonomy" id="574376"/>
    <lineage>
        <taxon>Bacteria</taxon>
        <taxon>Bacillati</taxon>
        <taxon>Bacillota</taxon>
        <taxon>Bacilli</taxon>
        <taxon>Bacillales</taxon>
        <taxon>Bacillaceae</taxon>
        <taxon>Bacillus</taxon>
        <taxon>Bacillus cereus group</taxon>
    </lineage>
</organism>
<dbReference type="PANTHER" id="PTHR43643">
    <property type="entry name" value="HISTIDINOL-PHOSPHATE AMINOTRANSFERASE 2"/>
    <property type="match status" value="1"/>
</dbReference>
<feature type="modified residue" description="N6-(pyridoxal phosphate)lysine" evidence="9">
    <location>
        <position position="222"/>
    </location>
</feature>
<keyword evidence="5 9" id="KW-0808">Transferase</keyword>
<keyword evidence="13" id="KW-1185">Reference proteome</keyword>
<dbReference type="InterPro" id="IPR015422">
    <property type="entry name" value="PyrdxlP-dep_Trfase_small"/>
</dbReference>
<dbReference type="InterPro" id="IPR050106">
    <property type="entry name" value="HistidinolP_aminotransfase"/>
</dbReference>
<evidence type="ECO:0000256" key="5">
    <source>
        <dbReference type="ARBA" id="ARBA00022679"/>
    </source>
</evidence>
<keyword evidence="4 9" id="KW-0032">Aminotransferase</keyword>
<dbReference type="PROSITE" id="PS00599">
    <property type="entry name" value="AA_TRANSFER_CLASS_2"/>
    <property type="match status" value="1"/>
</dbReference>
<dbReference type="EC" id="2.6.1.9" evidence="9"/>
<evidence type="ECO:0000256" key="4">
    <source>
        <dbReference type="ARBA" id="ARBA00022576"/>
    </source>
</evidence>
<evidence type="ECO:0000256" key="6">
    <source>
        <dbReference type="ARBA" id="ARBA00022898"/>
    </source>
</evidence>
<dbReference type="InterPro" id="IPR005861">
    <property type="entry name" value="HisP_aminotrans"/>
</dbReference>
<proteinExistence type="inferred from homology"/>
<dbReference type="eggNOG" id="COG0079">
    <property type="taxonomic scope" value="Bacteria"/>
</dbReference>
<dbReference type="RefSeq" id="WP_034637025.1">
    <property type="nucleotide sequence ID" value="NZ_CBCSJC010000020.1"/>
</dbReference>
<evidence type="ECO:0000256" key="1">
    <source>
        <dbReference type="ARBA" id="ARBA00001933"/>
    </source>
</evidence>
<evidence type="ECO:0000313" key="12">
    <source>
        <dbReference type="EMBL" id="KEK20702.1"/>
    </source>
</evidence>
<comment type="cofactor">
    <cofactor evidence="1 9">
        <name>pyridoxal 5'-phosphate</name>
        <dbReference type="ChEBI" id="CHEBI:597326"/>
    </cofactor>
</comment>
<dbReference type="GO" id="GO:0030170">
    <property type="term" value="F:pyridoxal phosphate binding"/>
    <property type="evidence" value="ECO:0007669"/>
    <property type="project" value="InterPro"/>
</dbReference>
<dbReference type="OrthoDB" id="9813612at2"/>
<comment type="catalytic activity">
    <reaction evidence="8 9">
        <text>L-histidinol phosphate + 2-oxoglutarate = 3-(imidazol-4-yl)-2-oxopropyl phosphate + L-glutamate</text>
        <dbReference type="Rhea" id="RHEA:23744"/>
        <dbReference type="ChEBI" id="CHEBI:16810"/>
        <dbReference type="ChEBI" id="CHEBI:29985"/>
        <dbReference type="ChEBI" id="CHEBI:57766"/>
        <dbReference type="ChEBI" id="CHEBI:57980"/>
        <dbReference type="EC" id="2.6.1.9"/>
    </reaction>
</comment>
<dbReference type="CDD" id="cd00609">
    <property type="entry name" value="AAT_like"/>
    <property type="match status" value="1"/>
</dbReference>
<sequence>MKGKEQLSSLQPYKPGKSPQQMKEIYGDHVFVKLASNENPFGCSPRVMEELQTAWNEHALYPDGGAVELRRVIAEKLQVQKEQIICGSGLDEVIQMISRTFLCKGDNVVTAGETFPQYRHHAIIEECEVREVPLQNGAYDLEEMRAVVDEKTKLIWICNPNNPTGTYINDRRLSEFIRGVNSSTVIVIDEAYYEYVTAKDFPETVPLLQKHKNLLILRTFSKAYGLASFRVGYAIGRGELIETLNIVRLPFNVSSLAQQAATIAYGDGQFIENIVRVNREGLEQYEDFCKEYEIPFYPSQTNFIFLQVKDPQEVYEVCAHNGFIIRPFPYGIRITIGTHEQNEGVISVLKQHFINKKNKFRDEDHV</sequence>
<evidence type="ECO:0000313" key="13">
    <source>
        <dbReference type="Proteomes" id="UP000027822"/>
    </source>
</evidence>
<evidence type="ECO:0000256" key="8">
    <source>
        <dbReference type="ARBA" id="ARBA00047481"/>
    </source>
</evidence>
<accession>A0A073K2L6</accession>
<feature type="compositionally biased region" description="Polar residues" evidence="10">
    <location>
        <begin position="1"/>
        <end position="11"/>
    </location>
</feature>
<gene>
    <name evidence="9" type="primary">hisC</name>
    <name evidence="12" type="ORF">BAMA_14940</name>
</gene>
<evidence type="ECO:0000256" key="2">
    <source>
        <dbReference type="ARBA" id="ARBA00005011"/>
    </source>
</evidence>
<dbReference type="GO" id="GO:0004400">
    <property type="term" value="F:histidinol-phosphate transaminase activity"/>
    <property type="evidence" value="ECO:0007669"/>
    <property type="project" value="UniProtKB-UniRule"/>
</dbReference>
<dbReference type="Gene3D" id="3.90.1150.10">
    <property type="entry name" value="Aspartate Aminotransferase, domain 1"/>
    <property type="match status" value="1"/>
</dbReference>
<dbReference type="HAMAP" id="MF_01023">
    <property type="entry name" value="HisC_aminotrans_2"/>
    <property type="match status" value="1"/>
</dbReference>
<feature type="region of interest" description="Disordered" evidence="10">
    <location>
        <begin position="1"/>
        <end position="20"/>
    </location>
</feature>